<keyword evidence="3" id="KW-1185">Reference proteome</keyword>
<gene>
    <name evidence="2" type="ORF">LX77_02782</name>
</gene>
<name>A0A327S3G9_9FLAO</name>
<dbReference type="EMBL" id="QLLQ01000011">
    <property type="protein sequence ID" value="RAJ22123.1"/>
    <property type="molecule type" value="Genomic_DNA"/>
</dbReference>
<feature type="transmembrane region" description="Helical" evidence="1">
    <location>
        <begin position="111"/>
        <end position="129"/>
    </location>
</feature>
<organism evidence="2 3">
    <name type="scientific">Gelidibacter algens</name>
    <dbReference type="NCBI Taxonomy" id="49280"/>
    <lineage>
        <taxon>Bacteria</taxon>
        <taxon>Pseudomonadati</taxon>
        <taxon>Bacteroidota</taxon>
        <taxon>Flavobacteriia</taxon>
        <taxon>Flavobacteriales</taxon>
        <taxon>Flavobacteriaceae</taxon>
        <taxon>Gelidibacter</taxon>
    </lineage>
</organism>
<dbReference type="Pfam" id="PF22765">
    <property type="entry name" value="DUF7010"/>
    <property type="match status" value="1"/>
</dbReference>
<evidence type="ECO:0000313" key="3">
    <source>
        <dbReference type="Proteomes" id="UP000248987"/>
    </source>
</evidence>
<keyword evidence="1" id="KW-0472">Membrane</keyword>
<evidence type="ECO:0000256" key="1">
    <source>
        <dbReference type="SAM" id="Phobius"/>
    </source>
</evidence>
<proteinExistence type="predicted"/>
<feature type="transmembrane region" description="Helical" evidence="1">
    <location>
        <begin position="47"/>
        <end position="64"/>
    </location>
</feature>
<feature type="transmembrane region" description="Helical" evidence="1">
    <location>
        <begin position="136"/>
        <end position="153"/>
    </location>
</feature>
<dbReference type="Proteomes" id="UP000248987">
    <property type="component" value="Unassembled WGS sequence"/>
</dbReference>
<sequence length="183" mass="21067">MKEIIETLEKQKQEFKQRKLLASPLAGLFAWLAVGISGLFFSDTISVWVLFIATGSIVYLAMAISKLTGEDFLDKSRPKNTFDKLFFLTVAQSILVYAIAIPFFLQDYTSLPLTVGILTGLMWLPVTWIIDHWVGLFHTLTRTFSVLTLWYVFPEDRFIYIPFAIVILYIVTIFILKNRKTNK</sequence>
<keyword evidence="1" id="KW-1133">Transmembrane helix</keyword>
<keyword evidence="1" id="KW-0812">Transmembrane</keyword>
<feature type="transmembrane region" description="Helical" evidence="1">
    <location>
        <begin position="85"/>
        <end position="105"/>
    </location>
</feature>
<feature type="transmembrane region" description="Helical" evidence="1">
    <location>
        <begin position="159"/>
        <end position="176"/>
    </location>
</feature>
<comment type="caution">
    <text evidence="2">The sequence shown here is derived from an EMBL/GenBank/DDBJ whole genome shotgun (WGS) entry which is preliminary data.</text>
</comment>
<dbReference type="RefSeq" id="WP_111625930.1">
    <property type="nucleotide sequence ID" value="NZ_QLLQ01000011.1"/>
</dbReference>
<evidence type="ECO:0000313" key="2">
    <source>
        <dbReference type="EMBL" id="RAJ22123.1"/>
    </source>
</evidence>
<accession>A0A327S3G9</accession>
<feature type="transmembrane region" description="Helical" evidence="1">
    <location>
        <begin position="20"/>
        <end position="41"/>
    </location>
</feature>
<dbReference type="AlphaFoldDB" id="A0A327S3G9"/>
<protein>
    <submittedName>
        <fullName evidence="2">Uncharacterized protein</fullName>
    </submittedName>
</protein>
<reference evidence="2 3" key="1">
    <citation type="submission" date="2018-06" db="EMBL/GenBank/DDBJ databases">
        <title>Genomic Encyclopedia of Archaeal and Bacterial Type Strains, Phase II (KMG-II): from individual species to whole genera.</title>
        <authorList>
            <person name="Goeker M."/>
        </authorList>
    </citation>
    <scope>NUCLEOTIDE SEQUENCE [LARGE SCALE GENOMIC DNA]</scope>
    <source>
        <strain evidence="2 3">DSM 12408</strain>
    </source>
</reference>
<dbReference type="InterPro" id="IPR053824">
    <property type="entry name" value="DUF7010"/>
</dbReference>